<gene>
    <name evidence="6" type="primary">yqhD</name>
    <name evidence="5" type="ORF">HQ38_03740</name>
    <name evidence="6" type="ORF">NCTC12858_00792</name>
</gene>
<keyword evidence="2 6" id="KW-0560">Oxidoreductase</keyword>
<dbReference type="Proteomes" id="UP000249300">
    <property type="component" value="Chromosome 1"/>
</dbReference>
<dbReference type="Pfam" id="PF25137">
    <property type="entry name" value="ADH_Fe_C"/>
    <property type="match status" value="1"/>
</dbReference>
<feature type="domain" description="Alcohol dehydrogenase iron-type/glycerol dehydrogenase GldA" evidence="3">
    <location>
        <begin position="9"/>
        <end position="172"/>
    </location>
</feature>
<dbReference type="PANTHER" id="PTHR43633:SF1">
    <property type="entry name" value="ALCOHOL DEHYDROGENASE YQHD"/>
    <property type="match status" value="1"/>
</dbReference>
<feature type="domain" description="Fe-containing alcohol dehydrogenase-like C-terminal" evidence="4">
    <location>
        <begin position="188"/>
        <end position="351"/>
    </location>
</feature>
<dbReference type="PANTHER" id="PTHR43633">
    <property type="entry name" value="ALCOHOL DEHYDROGENASE YQHD"/>
    <property type="match status" value="1"/>
</dbReference>
<dbReference type="InterPro" id="IPR001670">
    <property type="entry name" value="ADH_Fe/GldA"/>
</dbReference>
<name>A0A0A2FMF2_9PORP</name>
<dbReference type="InterPro" id="IPR056798">
    <property type="entry name" value="ADH_Fe_C"/>
</dbReference>
<dbReference type="Gene3D" id="1.20.1090.10">
    <property type="entry name" value="Dehydroquinate synthase-like - alpha domain"/>
    <property type="match status" value="1"/>
</dbReference>
<organism evidence="6 8">
    <name type="scientific">Porphyromonas crevioricanis</name>
    <dbReference type="NCBI Taxonomy" id="393921"/>
    <lineage>
        <taxon>Bacteria</taxon>
        <taxon>Pseudomonadati</taxon>
        <taxon>Bacteroidota</taxon>
        <taxon>Bacteroidia</taxon>
        <taxon>Bacteroidales</taxon>
        <taxon>Porphyromonadaceae</taxon>
        <taxon>Porphyromonas</taxon>
    </lineage>
</organism>
<dbReference type="GO" id="GO:1990002">
    <property type="term" value="F:methylglyoxal reductase (NADPH) (acetol producing) activity"/>
    <property type="evidence" value="ECO:0007669"/>
    <property type="project" value="TreeGrafter"/>
</dbReference>
<evidence type="ECO:0000313" key="6">
    <source>
        <dbReference type="EMBL" id="SQH72956.1"/>
    </source>
</evidence>
<reference evidence="6 8" key="2">
    <citation type="submission" date="2018-06" db="EMBL/GenBank/DDBJ databases">
        <authorList>
            <consortium name="Pathogen Informatics"/>
            <person name="Doyle S."/>
        </authorList>
    </citation>
    <scope>NUCLEOTIDE SEQUENCE [LARGE SCALE GENOMIC DNA]</scope>
    <source>
        <strain evidence="6 8">NCTC12858</strain>
    </source>
</reference>
<dbReference type="AlphaFoldDB" id="A0A0A2FMF2"/>
<dbReference type="EMBL" id="LS483447">
    <property type="protein sequence ID" value="SQH72956.1"/>
    <property type="molecule type" value="Genomic_DNA"/>
</dbReference>
<dbReference type="eggNOG" id="COG1979">
    <property type="taxonomic scope" value="Bacteria"/>
</dbReference>
<evidence type="ECO:0000313" key="5">
    <source>
        <dbReference type="EMBL" id="KGN95398.1"/>
    </source>
</evidence>
<dbReference type="Gene3D" id="3.40.50.1970">
    <property type="match status" value="1"/>
</dbReference>
<proteinExistence type="inferred from homology"/>
<dbReference type="Pfam" id="PF00465">
    <property type="entry name" value="Fe-ADH"/>
    <property type="match status" value="1"/>
</dbReference>
<dbReference type="GO" id="GO:0008106">
    <property type="term" value="F:alcohol dehydrogenase (NADP+) activity"/>
    <property type="evidence" value="ECO:0007669"/>
    <property type="project" value="TreeGrafter"/>
</dbReference>
<dbReference type="GO" id="GO:0046872">
    <property type="term" value="F:metal ion binding"/>
    <property type="evidence" value="ECO:0007669"/>
    <property type="project" value="InterPro"/>
</dbReference>
<reference evidence="5 7" key="1">
    <citation type="submission" date="2014-08" db="EMBL/GenBank/DDBJ databases">
        <title>Porphyromonas crevioricanis strain:COT-253_OH1447 Genome sequencing.</title>
        <authorList>
            <person name="Wallis C."/>
            <person name="Deusch O."/>
            <person name="O'Flynn C."/>
            <person name="Davis I."/>
            <person name="Jospin G."/>
            <person name="Darling A.E."/>
            <person name="Coil D.A."/>
            <person name="Alexiev A."/>
            <person name="Horsfall A."/>
            <person name="Kirkwood N."/>
            <person name="Harris S."/>
            <person name="Eisen J.A."/>
        </authorList>
    </citation>
    <scope>NUCLEOTIDE SEQUENCE [LARGE SCALE GENOMIC DNA]</scope>
    <source>
        <strain evidence="7">COT-253 OH1447</strain>
        <strain evidence="5">COT-253_OH1447</strain>
    </source>
</reference>
<evidence type="ECO:0000259" key="3">
    <source>
        <dbReference type="Pfam" id="PF00465"/>
    </source>
</evidence>
<dbReference type="CDD" id="cd08187">
    <property type="entry name" value="BDH"/>
    <property type="match status" value="1"/>
</dbReference>
<dbReference type="FunFam" id="3.40.50.1970:FF:000003">
    <property type="entry name" value="Alcohol dehydrogenase, iron-containing"/>
    <property type="match status" value="1"/>
</dbReference>
<dbReference type="SUPFAM" id="SSF56796">
    <property type="entry name" value="Dehydroquinate synthase-like"/>
    <property type="match status" value="1"/>
</dbReference>
<evidence type="ECO:0000313" key="8">
    <source>
        <dbReference type="Proteomes" id="UP000249300"/>
    </source>
</evidence>
<evidence type="ECO:0000259" key="4">
    <source>
        <dbReference type="Pfam" id="PF25137"/>
    </source>
</evidence>
<dbReference type="OrthoDB" id="9801156at2"/>
<sequence length="387" mass="42704">MRNFEYYCPTRLVFGEGRIAKLPDLIPSGCRSLMIVFGGGSVRKNGVYEQVKAAIGNIPHTEFWGIEPNPCVETIRRAVEQGKRASVDFVLAVGGGSVIDATKLIVAALCTDMDAWEIVLSKKAEQTKPFGTVLTVPATGSEMNSGAVISRADTKEKFAFSSAHPVFSILDPKVTYSLSSHQVACGLADAFVHVIEQYLTLCGESRVMDRFAEGVLSTVIEIAPSLVKRHDDYDLMCDYMVSATAALNGMIAWGVTQDWATHMIGHEITALSGLTHGASLVIVLPAMMRVLREQKRQKLLQYAERVWNLHVGTEDERIDRAIELTEDFFCSLGLPTRLEDAGIGREIEDEVVRRFRDRSVSFGEGRNVDADCCRVIFDCCRSSRAKK</sequence>
<comment type="similarity">
    <text evidence="1">Belongs to the iron-containing alcohol dehydrogenase family.</text>
</comment>
<dbReference type="RefSeq" id="WP_023938057.1">
    <property type="nucleotide sequence ID" value="NZ_FUXH01000016.1"/>
</dbReference>
<dbReference type="GO" id="GO:0005829">
    <property type="term" value="C:cytosol"/>
    <property type="evidence" value="ECO:0007669"/>
    <property type="project" value="TreeGrafter"/>
</dbReference>
<protein>
    <submittedName>
        <fullName evidence="5 6">Alcohol dehydrogenase</fullName>
        <ecNumber evidence="6">1.1.1.-</ecNumber>
    </submittedName>
</protein>
<evidence type="ECO:0000256" key="1">
    <source>
        <dbReference type="ARBA" id="ARBA00007358"/>
    </source>
</evidence>
<dbReference type="Proteomes" id="UP000030136">
    <property type="component" value="Unassembled WGS sequence"/>
</dbReference>
<keyword evidence="8" id="KW-1185">Reference proteome</keyword>
<dbReference type="GO" id="GO:1990362">
    <property type="term" value="F:butanol dehydrogenase (NAD+) activity"/>
    <property type="evidence" value="ECO:0007669"/>
    <property type="project" value="InterPro"/>
</dbReference>
<dbReference type="KEGG" id="pcre:NCTC12858_00792"/>
<dbReference type="STRING" id="393921.HQ45_00590"/>
<evidence type="ECO:0000256" key="2">
    <source>
        <dbReference type="ARBA" id="ARBA00023002"/>
    </source>
</evidence>
<accession>A0A0A2FMF2</accession>
<dbReference type="EC" id="1.1.1.-" evidence="6"/>
<dbReference type="InterPro" id="IPR044731">
    <property type="entry name" value="BDH-like"/>
</dbReference>
<dbReference type="EMBL" id="JQJC01000010">
    <property type="protein sequence ID" value="KGN95398.1"/>
    <property type="molecule type" value="Genomic_DNA"/>
</dbReference>
<evidence type="ECO:0000313" key="7">
    <source>
        <dbReference type="Proteomes" id="UP000030136"/>
    </source>
</evidence>